<dbReference type="Gene3D" id="2.40.128.280">
    <property type="match status" value="1"/>
</dbReference>
<dbReference type="AlphaFoldDB" id="A0A354LZM4"/>
<accession>A0A354LZM4</accession>
<organism evidence="1 2">
    <name type="scientific">Coprobacter fastidiosus</name>
    <dbReference type="NCBI Taxonomy" id="1099853"/>
    <lineage>
        <taxon>Bacteria</taxon>
        <taxon>Pseudomonadati</taxon>
        <taxon>Bacteroidota</taxon>
        <taxon>Bacteroidia</taxon>
        <taxon>Bacteroidales</taxon>
        <taxon>Barnesiellaceae</taxon>
        <taxon>Coprobacter</taxon>
    </lineage>
</organism>
<proteinExistence type="predicted"/>
<name>A0A354LZM4_9BACT</name>
<gene>
    <name evidence="1" type="ORF">DDY73_01795</name>
</gene>
<comment type="caution">
    <text evidence="1">The sequence shown here is derived from an EMBL/GenBank/DDBJ whole genome shotgun (WGS) entry which is preliminary data.</text>
</comment>
<evidence type="ECO:0000313" key="2">
    <source>
        <dbReference type="Proteomes" id="UP000262954"/>
    </source>
</evidence>
<dbReference type="PROSITE" id="PS51257">
    <property type="entry name" value="PROKAR_LIPOPROTEIN"/>
    <property type="match status" value="1"/>
</dbReference>
<reference evidence="1 2" key="1">
    <citation type="journal article" date="2018" name="Nat. Biotechnol.">
        <title>A standardized bacterial taxonomy based on genome phylogeny substantially revises the tree of life.</title>
        <authorList>
            <person name="Parks D.H."/>
            <person name="Chuvochina M."/>
            <person name="Waite D.W."/>
            <person name="Rinke C."/>
            <person name="Skarshewski A."/>
            <person name="Chaumeil P.A."/>
            <person name="Hugenholtz P."/>
        </authorList>
    </citation>
    <scope>NUCLEOTIDE SEQUENCE [LARGE SCALE GENOMIC DNA]</scope>
    <source>
        <strain evidence="1">UBA11482</strain>
    </source>
</reference>
<dbReference type="Proteomes" id="UP000262954">
    <property type="component" value="Unassembled WGS sequence"/>
</dbReference>
<dbReference type="EMBL" id="DNWC01000026">
    <property type="protein sequence ID" value="HBJ07713.1"/>
    <property type="molecule type" value="Genomic_DNA"/>
</dbReference>
<sequence>MIKKFLLLSTIILTLLFSGCNKDNENLIRGKWQLRHIDMPNNSQISTDSVFYSFQLNIFELATLVRGNDFSAEKANGIYSIKTDSIFMTITPSFMSTALKSPYYGWHTAEKNFAIKKLDHSALILSCNDTIYTFRKF</sequence>
<evidence type="ECO:0000313" key="1">
    <source>
        <dbReference type="EMBL" id="HBJ07713.1"/>
    </source>
</evidence>
<protein>
    <submittedName>
        <fullName evidence="1">Uncharacterized protein</fullName>
    </submittedName>
</protein>